<dbReference type="Gene3D" id="3.40.50.300">
    <property type="entry name" value="P-loop containing nucleotide triphosphate hydrolases"/>
    <property type="match status" value="1"/>
</dbReference>
<evidence type="ECO:0000256" key="5">
    <source>
        <dbReference type="ARBA" id="ARBA00022840"/>
    </source>
</evidence>
<dbReference type="InterPro" id="IPR050095">
    <property type="entry name" value="ECF_ABC_transporter_ATP-bd"/>
</dbReference>
<evidence type="ECO:0000259" key="8">
    <source>
        <dbReference type="PROSITE" id="PS50893"/>
    </source>
</evidence>
<dbReference type="Proteomes" id="UP001597493">
    <property type="component" value="Unassembled WGS sequence"/>
</dbReference>
<dbReference type="CDD" id="cd03225">
    <property type="entry name" value="ABC_cobalt_CbiO_domain1"/>
    <property type="match status" value="1"/>
</dbReference>
<protein>
    <submittedName>
        <fullName evidence="9">ABC transporter ATP-binding protein</fullName>
    </submittedName>
</protein>
<dbReference type="RefSeq" id="WP_379272928.1">
    <property type="nucleotide sequence ID" value="NZ_JBHUGT010000021.1"/>
</dbReference>
<dbReference type="PROSITE" id="PS50893">
    <property type="entry name" value="ABC_TRANSPORTER_2"/>
    <property type="match status" value="1"/>
</dbReference>
<evidence type="ECO:0000256" key="4">
    <source>
        <dbReference type="ARBA" id="ARBA00022741"/>
    </source>
</evidence>
<keyword evidence="10" id="KW-1185">Reference proteome</keyword>
<evidence type="ECO:0000256" key="2">
    <source>
        <dbReference type="ARBA" id="ARBA00022448"/>
    </source>
</evidence>
<keyword evidence="2" id="KW-0813">Transport</keyword>
<dbReference type="InterPro" id="IPR003593">
    <property type="entry name" value="AAA+_ATPase"/>
</dbReference>
<dbReference type="Pfam" id="PF00005">
    <property type="entry name" value="ABC_tran"/>
    <property type="match status" value="1"/>
</dbReference>
<evidence type="ECO:0000313" key="10">
    <source>
        <dbReference type="Proteomes" id="UP001597493"/>
    </source>
</evidence>
<comment type="similarity">
    <text evidence="1">Belongs to the ABC transporter superfamily.</text>
</comment>
<dbReference type="InterPro" id="IPR027417">
    <property type="entry name" value="P-loop_NTPase"/>
</dbReference>
<dbReference type="PANTHER" id="PTHR43553">
    <property type="entry name" value="HEAVY METAL TRANSPORTER"/>
    <property type="match status" value="1"/>
</dbReference>
<keyword evidence="6" id="KW-1278">Translocase</keyword>
<dbReference type="PANTHER" id="PTHR43553:SF26">
    <property type="entry name" value="ABC TRANSPORTER ATP-BINDING PROTEIN BC_2655-RELATED"/>
    <property type="match status" value="1"/>
</dbReference>
<organism evidence="9 10">
    <name type="scientific">Paenibacillus thailandensis</name>
    <dbReference type="NCBI Taxonomy" id="393250"/>
    <lineage>
        <taxon>Bacteria</taxon>
        <taxon>Bacillati</taxon>
        <taxon>Bacillota</taxon>
        <taxon>Bacilli</taxon>
        <taxon>Bacillales</taxon>
        <taxon>Paenibacillaceae</taxon>
        <taxon>Paenibacillus</taxon>
    </lineage>
</organism>
<evidence type="ECO:0000256" key="7">
    <source>
        <dbReference type="ARBA" id="ARBA00023136"/>
    </source>
</evidence>
<keyword evidence="5 9" id="KW-0067">ATP-binding</keyword>
<feature type="domain" description="ABC transporter" evidence="8">
    <location>
        <begin position="6"/>
        <end position="239"/>
    </location>
</feature>
<dbReference type="SUPFAM" id="SSF52540">
    <property type="entry name" value="P-loop containing nucleoside triphosphate hydrolases"/>
    <property type="match status" value="1"/>
</dbReference>
<dbReference type="EMBL" id="JBHUMY010000012">
    <property type="protein sequence ID" value="MFD2660864.1"/>
    <property type="molecule type" value="Genomic_DNA"/>
</dbReference>
<dbReference type="SMART" id="SM00382">
    <property type="entry name" value="AAA"/>
    <property type="match status" value="1"/>
</dbReference>
<evidence type="ECO:0000256" key="3">
    <source>
        <dbReference type="ARBA" id="ARBA00022475"/>
    </source>
</evidence>
<keyword evidence="7" id="KW-0472">Membrane</keyword>
<evidence type="ECO:0000256" key="1">
    <source>
        <dbReference type="ARBA" id="ARBA00005417"/>
    </source>
</evidence>
<evidence type="ECO:0000256" key="6">
    <source>
        <dbReference type="ARBA" id="ARBA00022967"/>
    </source>
</evidence>
<keyword evidence="4" id="KW-0547">Nucleotide-binding</keyword>
<evidence type="ECO:0000313" key="9">
    <source>
        <dbReference type="EMBL" id="MFD2660864.1"/>
    </source>
</evidence>
<proteinExistence type="inferred from homology"/>
<comment type="caution">
    <text evidence="9">The sequence shown here is derived from an EMBL/GenBank/DDBJ whole genome shotgun (WGS) entry which is preliminary data.</text>
</comment>
<reference evidence="10" key="1">
    <citation type="journal article" date="2019" name="Int. J. Syst. Evol. Microbiol.">
        <title>The Global Catalogue of Microorganisms (GCM) 10K type strain sequencing project: providing services to taxonomists for standard genome sequencing and annotation.</title>
        <authorList>
            <consortium name="The Broad Institute Genomics Platform"/>
            <consortium name="The Broad Institute Genome Sequencing Center for Infectious Disease"/>
            <person name="Wu L."/>
            <person name="Ma J."/>
        </authorList>
    </citation>
    <scope>NUCLEOTIDE SEQUENCE [LARGE SCALE GENOMIC DNA]</scope>
    <source>
        <strain evidence="10">TISTR 1827</strain>
    </source>
</reference>
<keyword evidence="3" id="KW-1003">Cell membrane</keyword>
<accession>A0ABW5QWM7</accession>
<dbReference type="GO" id="GO:0005524">
    <property type="term" value="F:ATP binding"/>
    <property type="evidence" value="ECO:0007669"/>
    <property type="project" value="UniProtKB-KW"/>
</dbReference>
<name>A0ABW5QWM7_9BACL</name>
<gene>
    <name evidence="9" type="ORF">ACFSW5_11460</name>
</gene>
<sequence length="287" mass="31199">MDSILIRLSDVSASPFGAEDNGTQNAVLRQIRLTIARGEWITVIGRNGSGKSTLAKLLSGAKFALVEGEAYRHGDLHRQGLSVPVVMQQPEASMIGVTPWEDIVLMLEQNGVRGEVIPEAAAAALRQVGLYARRHQPVQSLSGGQKQLTAIAGCTAVSAPLLILDEPTAMLDPEASELVMEQVRSLNRAGAAVVWITQRLAELREGDRVVAIDRSEVRFDGKAERFFEREGDGQGACVQEGTSMCELLGFDPPYAVETAWELERLGFPVRPLPIRPESLAKVVMRYA</sequence>
<dbReference type="InterPro" id="IPR015856">
    <property type="entry name" value="ABC_transpr_CbiO/EcfA_su"/>
</dbReference>
<dbReference type="InterPro" id="IPR003439">
    <property type="entry name" value="ABC_transporter-like_ATP-bd"/>
</dbReference>